<dbReference type="PANTHER" id="PTHR43736">
    <property type="entry name" value="ADP-RIBOSE PYROPHOSPHATASE"/>
    <property type="match status" value="1"/>
</dbReference>
<name>A0ABX2IDI0_BLAHA</name>
<dbReference type="PANTHER" id="PTHR43736:SF1">
    <property type="entry name" value="DIHYDRONEOPTERIN TRIPHOSPHATE DIPHOSPHATASE"/>
    <property type="match status" value="1"/>
</dbReference>
<dbReference type="Gene3D" id="3.90.79.10">
    <property type="entry name" value="Nucleoside Triphosphate Pyrophosphohydrolase"/>
    <property type="match status" value="1"/>
</dbReference>
<organism evidence="4 5">
    <name type="scientific">Blautia hansenii</name>
    <name type="common">Ruminococcus hansenii</name>
    <dbReference type="NCBI Taxonomy" id="1322"/>
    <lineage>
        <taxon>Bacteria</taxon>
        <taxon>Bacillati</taxon>
        <taxon>Bacillota</taxon>
        <taxon>Clostridia</taxon>
        <taxon>Lachnospirales</taxon>
        <taxon>Lachnospiraceae</taxon>
        <taxon>Blautia</taxon>
    </lineage>
</organism>
<dbReference type="InterPro" id="IPR014078">
    <property type="entry name" value="Nudix_YtkD"/>
</dbReference>
<evidence type="ECO:0000313" key="4">
    <source>
        <dbReference type="EMBL" id="NSJ87036.1"/>
    </source>
</evidence>
<dbReference type="PROSITE" id="PS51462">
    <property type="entry name" value="NUDIX"/>
    <property type="match status" value="1"/>
</dbReference>
<dbReference type="InterPro" id="IPR015797">
    <property type="entry name" value="NUDIX_hydrolase-like_dom_sf"/>
</dbReference>
<protein>
    <submittedName>
        <fullName evidence="4">NUDIX domain-containing protein</fullName>
    </submittedName>
</protein>
<reference evidence="4 5" key="1">
    <citation type="journal article" date="2020" name="Cell Host Microbe">
        <title>Functional and Genomic Variation between Human-Derived Isolates of Lachnospiraceae Reveals Inter- and Intra-Species Diversity.</title>
        <authorList>
            <person name="Sorbara M.T."/>
            <person name="Littmann E.R."/>
            <person name="Fontana E."/>
            <person name="Moody T.U."/>
            <person name="Kohout C.E."/>
            <person name="Gjonbalaj M."/>
            <person name="Eaton V."/>
            <person name="Seok R."/>
            <person name="Leiner I.M."/>
            <person name="Pamer E.G."/>
        </authorList>
    </citation>
    <scope>NUCLEOTIDE SEQUENCE [LARGE SCALE GENOMIC DNA]</scope>
    <source>
        <strain evidence="4 5">MSK.15.26</strain>
    </source>
</reference>
<dbReference type="Proteomes" id="UP000822142">
    <property type="component" value="Unassembled WGS sequence"/>
</dbReference>
<accession>A0ABX2IDI0</accession>
<dbReference type="CDD" id="cd04665">
    <property type="entry name" value="NUDIX_RppH"/>
    <property type="match status" value="1"/>
</dbReference>
<evidence type="ECO:0000256" key="1">
    <source>
        <dbReference type="ARBA" id="ARBA00005582"/>
    </source>
</evidence>
<dbReference type="Pfam" id="PF00293">
    <property type="entry name" value="NUDIX"/>
    <property type="match status" value="1"/>
</dbReference>
<dbReference type="SUPFAM" id="SSF55811">
    <property type="entry name" value="Nudix"/>
    <property type="match status" value="1"/>
</dbReference>
<keyword evidence="2" id="KW-0378">Hydrolase</keyword>
<dbReference type="InterPro" id="IPR020084">
    <property type="entry name" value="NUDIX_hydrolase_CS"/>
</dbReference>
<dbReference type="RefSeq" id="WP_173749990.1">
    <property type="nucleotide sequence ID" value="NZ_JAAITA010000021.1"/>
</dbReference>
<keyword evidence="5" id="KW-1185">Reference proteome</keyword>
<feature type="domain" description="Nudix hydrolase" evidence="3">
    <location>
        <begin position="15"/>
        <end position="137"/>
    </location>
</feature>
<dbReference type="PROSITE" id="PS00893">
    <property type="entry name" value="NUDIX_BOX"/>
    <property type="match status" value="1"/>
</dbReference>
<evidence type="ECO:0000256" key="2">
    <source>
        <dbReference type="ARBA" id="ARBA00022801"/>
    </source>
</evidence>
<gene>
    <name evidence="4" type="ORF">G5A70_12825</name>
</gene>
<sequence length="140" mass="16501">MIQVNFSQVVNKAEKEKCKFAVIVSRYNGQWVFCRHKDRTTYECPGGHREVQEDILDTARRELYEETGAVEYELSVVGIYSVKQEEREDFGLLCRCEILEFEEIPEESEIKEIRLFKDLPTGWTYPEIQPVLLEKAYGLR</sequence>
<evidence type="ECO:0000259" key="3">
    <source>
        <dbReference type="PROSITE" id="PS51462"/>
    </source>
</evidence>
<dbReference type="InterPro" id="IPR000086">
    <property type="entry name" value="NUDIX_hydrolase_dom"/>
</dbReference>
<evidence type="ECO:0000313" key="5">
    <source>
        <dbReference type="Proteomes" id="UP000822142"/>
    </source>
</evidence>
<comment type="similarity">
    <text evidence="1">Belongs to the Nudix hydrolase family.</text>
</comment>
<comment type="caution">
    <text evidence="4">The sequence shown here is derived from an EMBL/GenBank/DDBJ whole genome shotgun (WGS) entry which is preliminary data.</text>
</comment>
<dbReference type="EMBL" id="JAAITA010000021">
    <property type="protein sequence ID" value="NSJ87036.1"/>
    <property type="molecule type" value="Genomic_DNA"/>
</dbReference>
<proteinExistence type="inferred from homology"/>